<keyword evidence="5 15" id="KW-1133">Transmembrane helix</keyword>
<proteinExistence type="inferred from homology"/>
<evidence type="ECO:0000259" key="16">
    <source>
        <dbReference type="Pfam" id="PF02931"/>
    </source>
</evidence>
<keyword evidence="8 15" id="KW-0472">Membrane</keyword>
<dbReference type="GO" id="GO:0045211">
    <property type="term" value="C:postsynaptic membrane"/>
    <property type="evidence" value="ECO:0007669"/>
    <property type="project" value="InterPro"/>
</dbReference>
<dbReference type="Gene3D" id="1.20.58.390">
    <property type="entry name" value="Neurotransmitter-gated ion-channel transmembrane domain"/>
    <property type="match status" value="2"/>
</dbReference>
<keyword evidence="19" id="KW-1185">Reference proteome</keyword>
<dbReference type="InterPro" id="IPR038050">
    <property type="entry name" value="Neuro_actylchol_rec"/>
</dbReference>
<evidence type="ECO:0000313" key="19">
    <source>
        <dbReference type="Proteomes" id="UP000828390"/>
    </source>
</evidence>
<evidence type="ECO:0000256" key="6">
    <source>
        <dbReference type="ARBA" id="ARBA00023018"/>
    </source>
</evidence>
<feature type="domain" description="Neurotransmitter-gated ion-channel ligand-binding" evidence="16">
    <location>
        <begin position="49"/>
        <end position="255"/>
    </location>
</feature>
<keyword evidence="12" id="KW-1071">Ligand-gated ion channel</keyword>
<keyword evidence="7 15" id="KW-0406">Ion transport</keyword>
<dbReference type="PANTHER" id="PTHR18945">
    <property type="entry name" value="NEUROTRANSMITTER GATED ION CHANNEL"/>
    <property type="match status" value="1"/>
</dbReference>
<evidence type="ECO:0000256" key="8">
    <source>
        <dbReference type="ARBA" id="ARBA00023136"/>
    </source>
</evidence>
<dbReference type="SUPFAM" id="SSF63712">
    <property type="entry name" value="Nicotinic receptor ligand binding domain-like"/>
    <property type="match status" value="1"/>
</dbReference>
<dbReference type="AlphaFoldDB" id="A0A9D4KM18"/>
<dbReference type="EMBL" id="JAIWYP010000004">
    <property type="protein sequence ID" value="KAH3842363.1"/>
    <property type="molecule type" value="Genomic_DNA"/>
</dbReference>
<dbReference type="Gene3D" id="2.70.170.10">
    <property type="entry name" value="Neurotransmitter-gated ion-channel ligand-binding domain"/>
    <property type="match status" value="1"/>
</dbReference>
<dbReference type="InterPro" id="IPR006201">
    <property type="entry name" value="Neur_channel"/>
</dbReference>
<reference evidence="18" key="1">
    <citation type="journal article" date="2019" name="bioRxiv">
        <title>The Genome of the Zebra Mussel, Dreissena polymorpha: A Resource for Invasive Species Research.</title>
        <authorList>
            <person name="McCartney M.A."/>
            <person name="Auch B."/>
            <person name="Kono T."/>
            <person name="Mallez S."/>
            <person name="Zhang Y."/>
            <person name="Obille A."/>
            <person name="Becker A."/>
            <person name="Abrahante J.E."/>
            <person name="Garbe J."/>
            <person name="Badalamenti J.P."/>
            <person name="Herman A."/>
            <person name="Mangelson H."/>
            <person name="Liachko I."/>
            <person name="Sullivan S."/>
            <person name="Sone E.D."/>
            <person name="Koren S."/>
            <person name="Silverstein K.A.T."/>
            <person name="Beckman K.B."/>
            <person name="Gohl D.M."/>
        </authorList>
    </citation>
    <scope>NUCLEOTIDE SEQUENCE</scope>
    <source>
        <strain evidence="18">Duluth1</strain>
        <tissue evidence="18">Whole animal</tissue>
    </source>
</reference>
<feature type="signal peptide" evidence="15">
    <location>
        <begin position="1"/>
        <end position="21"/>
    </location>
</feature>
<keyword evidence="9" id="KW-1015">Disulfide bond</keyword>
<feature type="chain" id="PRO_5039752562" evidence="15">
    <location>
        <begin position="22"/>
        <end position="529"/>
    </location>
</feature>
<feature type="transmembrane region" description="Helical" evidence="15">
    <location>
        <begin position="492"/>
        <end position="512"/>
    </location>
</feature>
<dbReference type="FunFam" id="1.20.58.390:FF:000043">
    <property type="entry name" value="AcetylCholine Receptor"/>
    <property type="match status" value="1"/>
</dbReference>
<dbReference type="PROSITE" id="PS00236">
    <property type="entry name" value="NEUROTR_ION_CHANNEL"/>
    <property type="match status" value="1"/>
</dbReference>
<evidence type="ECO:0000256" key="13">
    <source>
        <dbReference type="ARBA" id="ARBA00023303"/>
    </source>
</evidence>
<keyword evidence="15" id="KW-0732">Signal</keyword>
<dbReference type="InterPro" id="IPR018000">
    <property type="entry name" value="Neurotransmitter_ion_chnl_CS"/>
</dbReference>
<dbReference type="InterPro" id="IPR006029">
    <property type="entry name" value="Neurotrans-gated_channel_TM"/>
</dbReference>
<evidence type="ECO:0000256" key="1">
    <source>
        <dbReference type="ARBA" id="ARBA00009237"/>
    </source>
</evidence>
<dbReference type="CDD" id="cd19051">
    <property type="entry name" value="LGIC_TM_cation"/>
    <property type="match status" value="1"/>
</dbReference>
<dbReference type="InterPro" id="IPR036734">
    <property type="entry name" value="Neur_chan_lig-bd_sf"/>
</dbReference>
<evidence type="ECO:0000256" key="15">
    <source>
        <dbReference type="RuleBase" id="RU000687"/>
    </source>
</evidence>
<dbReference type="NCBIfam" id="TIGR00860">
    <property type="entry name" value="LIC"/>
    <property type="match status" value="1"/>
</dbReference>
<feature type="transmembrane region" description="Helical" evidence="15">
    <location>
        <begin position="317"/>
        <end position="340"/>
    </location>
</feature>
<comment type="caution">
    <text evidence="18">The sequence shown here is derived from an EMBL/GenBank/DDBJ whole genome shotgun (WGS) entry which is preliminary data.</text>
</comment>
<dbReference type="GO" id="GO:0004888">
    <property type="term" value="F:transmembrane signaling receptor activity"/>
    <property type="evidence" value="ECO:0007669"/>
    <property type="project" value="InterPro"/>
</dbReference>
<accession>A0A9D4KM18</accession>
<evidence type="ECO:0000259" key="17">
    <source>
        <dbReference type="Pfam" id="PF02932"/>
    </source>
</evidence>
<dbReference type="Pfam" id="PF02932">
    <property type="entry name" value="Neur_chan_memb"/>
    <property type="match status" value="1"/>
</dbReference>
<dbReference type="InterPro" id="IPR006202">
    <property type="entry name" value="Neur_chan_lig-bd"/>
</dbReference>
<keyword evidence="3" id="KW-1003">Cell membrane</keyword>
<evidence type="ECO:0000256" key="3">
    <source>
        <dbReference type="ARBA" id="ARBA00022475"/>
    </source>
</evidence>
<gene>
    <name evidence="18" type="ORF">DPMN_115860</name>
</gene>
<dbReference type="FunFam" id="2.70.170.10:FF:000016">
    <property type="entry name" value="Nicotinic acetylcholine receptor subunit"/>
    <property type="match status" value="1"/>
</dbReference>
<dbReference type="CDD" id="cd18997">
    <property type="entry name" value="LGIC_ECD_nAChR"/>
    <property type="match status" value="1"/>
</dbReference>
<dbReference type="PRINTS" id="PR00252">
    <property type="entry name" value="NRIONCHANNEL"/>
</dbReference>
<feature type="transmembrane region" description="Helical" evidence="15">
    <location>
        <begin position="287"/>
        <end position="305"/>
    </location>
</feature>
<dbReference type="Pfam" id="PF02931">
    <property type="entry name" value="Neur_chan_LBD"/>
    <property type="match status" value="1"/>
</dbReference>
<keyword evidence="11" id="KW-0325">Glycoprotein</keyword>
<dbReference type="InterPro" id="IPR002394">
    <property type="entry name" value="Nicotinic_acetylcholine_rcpt"/>
</dbReference>
<dbReference type="InterPro" id="IPR036719">
    <property type="entry name" value="Neuro-gated_channel_TM_sf"/>
</dbReference>
<evidence type="ECO:0000256" key="14">
    <source>
        <dbReference type="ARBA" id="ARBA00034099"/>
    </source>
</evidence>
<keyword evidence="10" id="KW-0675">Receptor</keyword>
<feature type="transmembrane region" description="Helical" evidence="15">
    <location>
        <begin position="255"/>
        <end position="275"/>
    </location>
</feature>
<dbReference type="SUPFAM" id="SSF90112">
    <property type="entry name" value="Neurotransmitter-gated ion-channel transmembrane pore"/>
    <property type="match status" value="1"/>
</dbReference>
<sequence>MFPSMNIWHLLCAALTALVLATTSASQVDSPPYCASRFDGVRASEMTQEQSLLYRLMRNYDRASRPVFDASKPVNIKVGISLTQILDIDEKNQVLTINVWLDQDWNDERLVWWNMSEFSSIKKLRIPCDLIWLPDIVLYNSVDSHKEYMKALAMVDNDGHVFWPPIVRMRSSCKMDITFFPFDDQVCHLKLGSWAYDGFQVDVSNRTMEIDLTNFVDNGEWTLVDTRVVRNVIYYPCCPEPFPDVTFYIQLRRRVLYYLLNVIIPCMLLSMLTLASFCLPPDSGEKVTLGLTVLLAFSVFMLLVAENMPPTSEYVPLIGVYLTIIMGMSALSVVFSVFVLNFHHKTSIKNPPPRWAKKMAAVAAAVTFSKATFCTSKMSTKSSKPTQSDQMTKEQKYSTAFHTEPKAADCTESEACQSLLSDVQSPLRCGSNPRNGGFLNGESRDPNGRTSSIVERVIIDYVSKVIAGYDRQSLESETLNDWKEVARIIDRVLFVLFFLVTVVSTVVTLIFMPTLKNTTIDDYIAKRLK</sequence>
<dbReference type="PRINTS" id="PR00254">
    <property type="entry name" value="NICOTINICR"/>
</dbReference>
<evidence type="ECO:0000256" key="4">
    <source>
        <dbReference type="ARBA" id="ARBA00022692"/>
    </source>
</evidence>
<evidence type="ECO:0000256" key="2">
    <source>
        <dbReference type="ARBA" id="ARBA00022448"/>
    </source>
</evidence>
<evidence type="ECO:0000313" key="18">
    <source>
        <dbReference type="EMBL" id="KAH3842363.1"/>
    </source>
</evidence>
<evidence type="ECO:0000256" key="11">
    <source>
        <dbReference type="ARBA" id="ARBA00023180"/>
    </source>
</evidence>
<evidence type="ECO:0000256" key="10">
    <source>
        <dbReference type="ARBA" id="ARBA00023170"/>
    </source>
</evidence>
<feature type="domain" description="Neurotransmitter-gated ion-channel transmembrane" evidence="17">
    <location>
        <begin position="262"/>
        <end position="508"/>
    </location>
</feature>
<organism evidence="18 19">
    <name type="scientific">Dreissena polymorpha</name>
    <name type="common">Zebra mussel</name>
    <name type="synonym">Mytilus polymorpha</name>
    <dbReference type="NCBI Taxonomy" id="45954"/>
    <lineage>
        <taxon>Eukaryota</taxon>
        <taxon>Metazoa</taxon>
        <taxon>Spiralia</taxon>
        <taxon>Lophotrochozoa</taxon>
        <taxon>Mollusca</taxon>
        <taxon>Bivalvia</taxon>
        <taxon>Autobranchia</taxon>
        <taxon>Heteroconchia</taxon>
        <taxon>Euheterodonta</taxon>
        <taxon>Imparidentia</taxon>
        <taxon>Neoheterodontei</taxon>
        <taxon>Myida</taxon>
        <taxon>Dreissenoidea</taxon>
        <taxon>Dreissenidae</taxon>
        <taxon>Dreissena</taxon>
    </lineage>
</organism>
<evidence type="ECO:0000256" key="9">
    <source>
        <dbReference type="ARBA" id="ARBA00023157"/>
    </source>
</evidence>
<evidence type="ECO:0000256" key="12">
    <source>
        <dbReference type="ARBA" id="ARBA00023286"/>
    </source>
</evidence>
<comment type="subcellular location">
    <subcellularLocation>
        <location evidence="14">Synaptic cell membrane</location>
        <topology evidence="14">Multi-pass membrane protein</topology>
    </subcellularLocation>
</comment>
<comment type="similarity">
    <text evidence="1">Belongs to the ligand-gated ion channel (TC 1.A.9) family. Acetylcholine receptor (TC 1.A.9.1) subfamily.</text>
</comment>
<evidence type="ECO:0000256" key="5">
    <source>
        <dbReference type="ARBA" id="ARBA00022989"/>
    </source>
</evidence>
<dbReference type="GO" id="GO:0022848">
    <property type="term" value="F:acetylcholine-gated monoatomic cation-selective channel activity"/>
    <property type="evidence" value="ECO:0007669"/>
    <property type="project" value="InterPro"/>
</dbReference>
<dbReference type="Proteomes" id="UP000828390">
    <property type="component" value="Unassembled WGS sequence"/>
</dbReference>
<name>A0A9D4KM18_DREPO</name>
<evidence type="ECO:0000256" key="7">
    <source>
        <dbReference type="ARBA" id="ARBA00023065"/>
    </source>
</evidence>
<keyword evidence="2 15" id="KW-0813">Transport</keyword>
<keyword evidence="13 15" id="KW-0407">Ion channel</keyword>
<keyword evidence="6" id="KW-0770">Synapse</keyword>
<protein>
    <submittedName>
        <fullName evidence="18">Uncharacterized protein</fullName>
    </submittedName>
</protein>
<keyword evidence="4 15" id="KW-0812">Transmembrane</keyword>
<reference evidence="18" key="2">
    <citation type="submission" date="2020-11" db="EMBL/GenBank/DDBJ databases">
        <authorList>
            <person name="McCartney M.A."/>
            <person name="Auch B."/>
            <person name="Kono T."/>
            <person name="Mallez S."/>
            <person name="Becker A."/>
            <person name="Gohl D.M."/>
            <person name="Silverstein K.A.T."/>
            <person name="Koren S."/>
            <person name="Bechman K.B."/>
            <person name="Herman A."/>
            <person name="Abrahante J.E."/>
            <person name="Garbe J."/>
        </authorList>
    </citation>
    <scope>NUCLEOTIDE SEQUENCE</scope>
    <source>
        <strain evidence="18">Duluth1</strain>
        <tissue evidence="18">Whole animal</tissue>
    </source>
</reference>